<evidence type="ECO:0000256" key="12">
    <source>
        <dbReference type="ARBA" id="ARBA00023239"/>
    </source>
</evidence>
<evidence type="ECO:0000256" key="10">
    <source>
        <dbReference type="ARBA" id="ARBA00023166"/>
    </source>
</evidence>
<dbReference type="InterPro" id="IPR020568">
    <property type="entry name" value="Ribosomal_Su5_D2-typ_SF"/>
</dbReference>
<keyword evidence="11" id="KW-0753">Steroid metabolism</keyword>
<evidence type="ECO:0000256" key="3">
    <source>
        <dbReference type="ARBA" id="ARBA00012296"/>
    </source>
</evidence>
<proteinExistence type="inferred from homology"/>
<keyword evidence="4" id="KW-0444">Lipid biosynthesis</keyword>
<dbReference type="FunFam" id="3.30.70.890:FF:000005">
    <property type="entry name" value="Diphosphomevalonate decarboxylase"/>
    <property type="match status" value="1"/>
</dbReference>
<dbReference type="InterPro" id="IPR036554">
    <property type="entry name" value="GHMP_kinase_C_sf"/>
</dbReference>
<evidence type="ECO:0000259" key="16">
    <source>
        <dbReference type="Pfam" id="PF22700"/>
    </source>
</evidence>
<evidence type="ECO:0000313" key="18">
    <source>
        <dbReference type="Proteomes" id="UP000245956"/>
    </source>
</evidence>
<dbReference type="Pfam" id="PF22700">
    <property type="entry name" value="MVD-like_N"/>
    <property type="match status" value="1"/>
</dbReference>
<dbReference type="SUPFAM" id="SSF54211">
    <property type="entry name" value="Ribosomal protein S5 domain 2-like"/>
    <property type="match status" value="1"/>
</dbReference>
<dbReference type="Proteomes" id="UP000245956">
    <property type="component" value="Unassembled WGS sequence"/>
</dbReference>
<dbReference type="GO" id="GO:0005524">
    <property type="term" value="F:ATP binding"/>
    <property type="evidence" value="ECO:0007669"/>
    <property type="project" value="UniProtKB-KW"/>
</dbReference>
<comment type="catalytic activity">
    <reaction evidence="13">
        <text>(R)-5-diphosphomevalonate + ATP = isopentenyl diphosphate + ADP + phosphate + CO2</text>
        <dbReference type="Rhea" id="RHEA:23732"/>
        <dbReference type="ChEBI" id="CHEBI:16526"/>
        <dbReference type="ChEBI" id="CHEBI:30616"/>
        <dbReference type="ChEBI" id="CHEBI:43474"/>
        <dbReference type="ChEBI" id="CHEBI:57557"/>
        <dbReference type="ChEBI" id="CHEBI:128769"/>
        <dbReference type="ChEBI" id="CHEBI:456216"/>
        <dbReference type="EC" id="4.1.1.33"/>
    </reaction>
    <physiologicalReaction direction="left-to-right" evidence="13">
        <dbReference type="Rhea" id="RHEA:23733"/>
    </physiologicalReaction>
</comment>
<evidence type="ECO:0000256" key="11">
    <source>
        <dbReference type="ARBA" id="ARBA00023221"/>
    </source>
</evidence>
<sequence>MADTKVYRASTTAPVNIAVVKYWGKRDPKLNLPTNSSLSVTLSQADLRTLTTASCATSFGGDSLMLNGEQSDISGARTQACFRELRARRAALEAADASLPKLSTMGLKLVSENNFPTAAGLASSAAGFAALVQAIANLYELPDTPSQLSIVARQGSGSACRSLFGGYVAWRMGDKADGSDSMADLVAPASHWPNMRALILVVSAAKKGVSSTSGMQQTVATSGLFQQRIANIVPANMTTMEQAIKSRDFAKFAEVTMRESNSFHACCADTYPPIFYMNDISKAAIRAVESINAKAGKTIAAYTFDAGPNCVVYYLDEEAPTVLGAFSGVLGGVTGWKEGSAGVKSSVRLEEGIASVLKDGVSRVIMTSVGEGPLRTEEYLVDENGQPAKRERRLQHSASCLPAPAPHTLQPQQVIVPFTAGICTRFEDTFVSKRATLHQIFCLIAGCSQTSPLNATALALRRCTMPSSPATPQLKLMDRQRRFELTDLFPKDPYGEPPKRHGIAELVNSGKAVELVEIEKSGHQGRRWLHFPNHRVLRMRENERDTGTPANRRLLGWRKWLFEAFVPVGFPSSVSSDYAAYQTYDSLQAFFSTITSLLANRALLQGLGVGDANSSATYAMLLTVLKDATSRIATIIFAHRFGLVIEPEAKKYRFLADLFNDSAFFLELFSPYFGSFGKAAALCVGEALRAVCGVAAGASKAALSAHFAQQDNLSELNAKEASQETAIGLIGLLVGTIIVHLVENQTVVLVMMVVLVYMHLRMNLKGVRAVQLKTLNKQRASILFEWYQTMGYVLTPMKVAEMESILFWNGKITNALEEPVCRIDYARSFEDAMGTLETRGEVIVVDGFMHTRFVRPYCSPKKLADIKIIMWEGAEPQHVILAWFSAMQTAYVMEKSVPYGDARKEDFYRSKDDKGPERLIDQLHGGARDELLWEKMERYSWDLKAGSLEGGDSARISTTCSRVSVDH</sequence>
<keyword evidence="10" id="KW-1207">Sterol metabolism</keyword>
<evidence type="ECO:0000259" key="14">
    <source>
        <dbReference type="Pfam" id="PF04884"/>
    </source>
</evidence>
<dbReference type="PANTHER" id="PTHR10977">
    <property type="entry name" value="DIPHOSPHOMEVALONATE DECARBOXYLASE"/>
    <property type="match status" value="1"/>
</dbReference>
<dbReference type="FunFam" id="3.30.230.10:FF:000018">
    <property type="entry name" value="Diphosphomevalonate decarboxylase"/>
    <property type="match status" value="1"/>
</dbReference>
<evidence type="ECO:0000313" key="17">
    <source>
        <dbReference type="EMBL" id="PWI69108.1"/>
    </source>
</evidence>
<reference evidence="17 18" key="1">
    <citation type="journal article" date="2016" name="Front. Microbiol.">
        <title>Genome and transcriptome sequences reveal the specific parasitism of the nematophagous Purpureocillium lilacinum 36-1.</title>
        <authorList>
            <person name="Xie J."/>
            <person name="Li S."/>
            <person name="Mo C."/>
            <person name="Xiao X."/>
            <person name="Peng D."/>
            <person name="Wang G."/>
            <person name="Xiao Y."/>
        </authorList>
    </citation>
    <scope>NUCLEOTIDE SEQUENCE [LARGE SCALE GENOMIC DNA]</scope>
    <source>
        <strain evidence="17 18">36-1</strain>
    </source>
</reference>
<evidence type="ECO:0000256" key="4">
    <source>
        <dbReference type="ARBA" id="ARBA00022516"/>
    </source>
</evidence>
<dbReference type="PANTHER" id="PTHR10977:SF3">
    <property type="entry name" value="DIPHOSPHOMEVALONATE DECARBOXYLASE"/>
    <property type="match status" value="1"/>
</dbReference>
<comment type="similarity">
    <text evidence="2">Belongs to the diphosphomevalonate decarboxylase family.</text>
</comment>
<dbReference type="GO" id="GO:0004163">
    <property type="term" value="F:diphosphomevalonate decarboxylase activity"/>
    <property type="evidence" value="ECO:0007669"/>
    <property type="project" value="UniProtKB-EC"/>
</dbReference>
<dbReference type="InterPro" id="IPR054549">
    <property type="entry name" value="UVB_sens_RUS_dom"/>
</dbReference>
<keyword evidence="5" id="KW-0547">Nucleotide-binding</keyword>
<dbReference type="GO" id="GO:0019287">
    <property type="term" value="P:isopentenyl diphosphate biosynthetic process, mevalonate pathway"/>
    <property type="evidence" value="ECO:0007669"/>
    <property type="project" value="InterPro"/>
</dbReference>
<dbReference type="Gene3D" id="3.30.230.10">
    <property type="match status" value="1"/>
</dbReference>
<dbReference type="InterPro" id="IPR014721">
    <property type="entry name" value="Ribsml_uS5_D2-typ_fold_subgr"/>
</dbReference>
<keyword evidence="9" id="KW-0443">Lipid metabolism</keyword>
<keyword evidence="8" id="KW-0756">Sterol biosynthesis</keyword>
<evidence type="ECO:0000259" key="15">
    <source>
        <dbReference type="Pfam" id="PF18376"/>
    </source>
</evidence>
<gene>
    <name evidence="17" type="ORF">PCL_01493</name>
</gene>
<dbReference type="SUPFAM" id="SSF55060">
    <property type="entry name" value="GHMP Kinase, C-terminal domain"/>
    <property type="match status" value="1"/>
</dbReference>
<dbReference type="Pfam" id="PF04884">
    <property type="entry name" value="UVB_sens_prot"/>
    <property type="match status" value="1"/>
</dbReference>
<dbReference type="InterPro" id="IPR029765">
    <property type="entry name" value="Mev_diP_decarb"/>
</dbReference>
<evidence type="ECO:0000256" key="9">
    <source>
        <dbReference type="ARBA" id="ARBA00023098"/>
    </source>
</evidence>
<dbReference type="InterPro" id="IPR041431">
    <property type="entry name" value="Mvd1_C"/>
</dbReference>
<comment type="pathway">
    <text evidence="1">Isoprenoid biosynthesis; isopentenyl diphosphate biosynthesis via mevalonate pathway; isopentenyl diphosphate from (R)-mevalonate: step 3/3.</text>
</comment>
<organism evidence="17 18">
    <name type="scientific">Purpureocillium lilacinum</name>
    <name type="common">Paecilomyces lilacinus</name>
    <dbReference type="NCBI Taxonomy" id="33203"/>
    <lineage>
        <taxon>Eukaryota</taxon>
        <taxon>Fungi</taxon>
        <taxon>Dikarya</taxon>
        <taxon>Ascomycota</taxon>
        <taxon>Pezizomycotina</taxon>
        <taxon>Sordariomycetes</taxon>
        <taxon>Hypocreomycetidae</taxon>
        <taxon>Hypocreales</taxon>
        <taxon>Ophiocordycipitaceae</taxon>
        <taxon>Purpureocillium</taxon>
    </lineage>
</organism>
<keyword evidence="7" id="KW-0752">Steroid biosynthesis</keyword>
<dbReference type="EC" id="4.1.1.33" evidence="3"/>
<evidence type="ECO:0000256" key="8">
    <source>
        <dbReference type="ARBA" id="ARBA00023011"/>
    </source>
</evidence>
<dbReference type="Gene3D" id="3.30.70.890">
    <property type="entry name" value="GHMP kinase, C-terminal domain"/>
    <property type="match status" value="1"/>
</dbReference>
<comment type="caution">
    <text evidence="17">The sequence shown here is derived from an EMBL/GenBank/DDBJ whole genome shotgun (WGS) entry which is preliminary data.</text>
</comment>
<keyword evidence="6" id="KW-0067">ATP-binding</keyword>
<dbReference type="Pfam" id="PF18376">
    <property type="entry name" value="MDD_C"/>
    <property type="match status" value="1"/>
</dbReference>
<evidence type="ECO:0000256" key="13">
    <source>
        <dbReference type="ARBA" id="ARBA00048416"/>
    </source>
</evidence>
<keyword evidence="12" id="KW-0456">Lyase</keyword>
<accession>A0A2U3E3N0</accession>
<dbReference type="InterPro" id="IPR053859">
    <property type="entry name" value="MVD-like_N"/>
</dbReference>
<evidence type="ECO:0000256" key="5">
    <source>
        <dbReference type="ARBA" id="ARBA00022741"/>
    </source>
</evidence>
<evidence type="ECO:0000256" key="6">
    <source>
        <dbReference type="ARBA" id="ARBA00022840"/>
    </source>
</evidence>
<protein>
    <recommendedName>
        <fullName evidence="3">diphosphomevalonate decarboxylase</fullName>
        <ecNumber evidence="3">4.1.1.33</ecNumber>
    </recommendedName>
</protein>
<dbReference type="GO" id="GO:0005829">
    <property type="term" value="C:cytosol"/>
    <property type="evidence" value="ECO:0007669"/>
    <property type="project" value="InterPro"/>
</dbReference>
<feature type="domain" description="Diphosphomevalonate decarboxylase-like N-terminal" evidence="16">
    <location>
        <begin position="13"/>
        <end position="183"/>
    </location>
</feature>
<dbReference type="AlphaFoldDB" id="A0A2U3E3N0"/>
<name>A0A2U3E3N0_PURLI</name>
<dbReference type="EMBL" id="LCWV01000013">
    <property type="protein sequence ID" value="PWI69108.1"/>
    <property type="molecule type" value="Genomic_DNA"/>
</dbReference>
<feature type="domain" description="Mvd1 C-terminal" evidence="15">
    <location>
        <begin position="197"/>
        <end position="373"/>
    </location>
</feature>
<evidence type="ECO:0000256" key="2">
    <source>
        <dbReference type="ARBA" id="ARBA00008831"/>
    </source>
</evidence>
<dbReference type="NCBIfam" id="TIGR01240">
    <property type="entry name" value="mevDPdecarb"/>
    <property type="match status" value="1"/>
</dbReference>
<dbReference type="GO" id="GO:0016126">
    <property type="term" value="P:sterol biosynthetic process"/>
    <property type="evidence" value="ECO:0007669"/>
    <property type="project" value="UniProtKB-KW"/>
</dbReference>
<feature type="domain" description="Protein root UVB sensitive/RUS" evidence="14">
    <location>
        <begin position="557"/>
        <end position="788"/>
    </location>
</feature>
<evidence type="ECO:0000256" key="1">
    <source>
        <dbReference type="ARBA" id="ARBA00005055"/>
    </source>
</evidence>
<evidence type="ECO:0000256" key="7">
    <source>
        <dbReference type="ARBA" id="ARBA00022955"/>
    </source>
</evidence>